<dbReference type="Pfam" id="PF00072">
    <property type="entry name" value="Response_reg"/>
    <property type="match status" value="1"/>
</dbReference>
<evidence type="ECO:0000256" key="5">
    <source>
        <dbReference type="ARBA" id="ARBA00022741"/>
    </source>
</evidence>
<feature type="transmembrane region" description="Helical" evidence="13">
    <location>
        <begin position="436"/>
        <end position="458"/>
    </location>
</feature>
<dbReference type="PANTHER" id="PTHR45339">
    <property type="entry name" value="HYBRID SIGNAL TRANSDUCTION HISTIDINE KINASE J"/>
    <property type="match status" value="1"/>
</dbReference>
<feature type="coiled-coil region" evidence="12">
    <location>
        <begin position="468"/>
        <end position="498"/>
    </location>
</feature>
<feature type="domain" description="Histidine kinase" evidence="14">
    <location>
        <begin position="498"/>
        <end position="720"/>
    </location>
</feature>
<dbReference type="SUPFAM" id="SSF47384">
    <property type="entry name" value="Homodimeric domain of signal transducing histidine kinase"/>
    <property type="match status" value="1"/>
</dbReference>
<dbReference type="SMART" id="SM00388">
    <property type="entry name" value="HisKA"/>
    <property type="match status" value="1"/>
</dbReference>
<sequence>MSFKGFEKKIKDSDYLESFKHNRFPLVVKRIFIFLIMALGIFTSITFFVISNDSNNSIFSSRYRVEARKIKERISSSMHAYYDDLLKIRAIFNKSLNISREDYIDLANKIFSDANFDGVFWADDNFKQIIQLKKIPDQDKIRKYELAIENDVQTSIRNDVIVISYSKKLMGDNVAIIVPTNFEGKKGALVGYINIKEKIAKILKRNSFSYKHRIYLFDITNDLNNLIYTNNNSRPGFEGKDLKQISIKSLAKKAKLYEKFDIHWHPNKIGVLVASNIHHIDITDKIYINLDDKIFWLPFIILLCGLFITFLISFFLYHLVNKNSQIQEIVVYRTEKLVKLARELEDNKNEISTILSIMVDGLIALNAQGLIERVNPAIVNVFGYDIDELTGKNIKDILVFEDGFDIACYLGSVIDPLSINAYDKMRIRGRKKNGEIIVVELGISGAFLSNRAIIVAIIRDVDDQVKIEQEISINNLELESERNKAERANKAKSQFLANMSHEIRTPMNSIFGATELLLNTRLNIEQRDFVSDIYSSCDLLLSIINDVLDLSKIESGNIEENKSKCFLDQLLSEVIQLLVRKARNNNNKIIVNYSPLLPITFLVDTTKLRQVLINLINNSIKFSKNSVILINIEPTDSYIDGKNVVLFEVTDNGIGIEEGNISTIFDIFTQADESTTRKYGGTGLGLAICKKLVEIMGGEIGVSSELNYGSTFWFKIPLEAEEQSIAFPSEIDFNSILIIDDLELNSRIISEYLSYYKLKHDIVFDSDEALAMISKAASNDQYYDFILINYTLKNMNWIKMGESIFLINKVKNNSNLILITEHDCFDNYVFDAQNIFDTYLTYPIIPVKLLKVLCGIRNNKIIEVKSSIENEDMLPNYNARLLVVEDYLPNQKLIKKMLEKYGCKVDIADGGMVALNMIEKEKYDLIFMDCQMPDIDGYETTAKIRQMQTKHHTIIAMTANALIGDREKCISVGMDDYITKPLKIKDLGEMLKKWI</sequence>
<dbReference type="SUPFAM" id="SSF55785">
    <property type="entry name" value="PYP-like sensor domain (PAS domain)"/>
    <property type="match status" value="1"/>
</dbReference>
<evidence type="ECO:0000256" key="10">
    <source>
        <dbReference type="ARBA" id="ARBA00068150"/>
    </source>
</evidence>
<dbReference type="FunFam" id="1.10.287.130:FF:000002">
    <property type="entry name" value="Two-component osmosensing histidine kinase"/>
    <property type="match status" value="1"/>
</dbReference>
<evidence type="ECO:0000256" key="12">
    <source>
        <dbReference type="SAM" id="Coils"/>
    </source>
</evidence>
<dbReference type="AlphaFoldDB" id="A0A0F5MP29"/>
<feature type="transmembrane region" description="Helical" evidence="13">
    <location>
        <begin position="295"/>
        <end position="317"/>
    </location>
</feature>
<evidence type="ECO:0000256" key="6">
    <source>
        <dbReference type="ARBA" id="ARBA00022777"/>
    </source>
</evidence>
<keyword evidence="18" id="KW-1185">Reference proteome</keyword>
<feature type="transmembrane region" description="Helical" evidence="13">
    <location>
        <begin position="31"/>
        <end position="50"/>
    </location>
</feature>
<dbReference type="Gene3D" id="3.40.50.2300">
    <property type="match status" value="2"/>
</dbReference>
<dbReference type="CDD" id="cd16922">
    <property type="entry name" value="HATPase_EvgS-ArcB-TorS-like"/>
    <property type="match status" value="1"/>
</dbReference>
<dbReference type="InterPro" id="IPR035965">
    <property type="entry name" value="PAS-like_dom_sf"/>
</dbReference>
<dbReference type="InterPro" id="IPR003594">
    <property type="entry name" value="HATPase_dom"/>
</dbReference>
<dbReference type="InterPro" id="IPR005467">
    <property type="entry name" value="His_kinase_dom"/>
</dbReference>
<dbReference type="InterPro" id="IPR036890">
    <property type="entry name" value="HATPase_C_sf"/>
</dbReference>
<dbReference type="InterPro" id="IPR036097">
    <property type="entry name" value="HisK_dim/P_sf"/>
</dbReference>
<keyword evidence="3 11" id="KW-0597">Phosphoprotein</keyword>
<keyword evidence="12" id="KW-0175">Coiled coil</keyword>
<dbReference type="InterPro" id="IPR000014">
    <property type="entry name" value="PAS"/>
</dbReference>
<dbReference type="InterPro" id="IPR004358">
    <property type="entry name" value="Sig_transdc_His_kin-like_C"/>
</dbReference>
<keyword evidence="13" id="KW-0812">Transmembrane</keyword>
<dbReference type="EMBL" id="JYHA01000058">
    <property type="protein sequence ID" value="KKB96545.1"/>
    <property type="molecule type" value="Genomic_DNA"/>
</dbReference>
<evidence type="ECO:0000256" key="7">
    <source>
        <dbReference type="ARBA" id="ARBA00022840"/>
    </source>
</evidence>
<feature type="modified residue" description="4-aspartylphosphate" evidence="11">
    <location>
        <position position="929"/>
    </location>
</feature>
<name>A0A0F5MP29_9RICK</name>
<accession>A0A0F5MP29</accession>
<dbReference type="Pfam" id="PF02518">
    <property type="entry name" value="HATPase_c"/>
    <property type="match status" value="1"/>
</dbReference>
<comment type="catalytic activity">
    <reaction evidence="1">
        <text>ATP + protein L-histidine = ADP + protein N-phospho-L-histidine.</text>
        <dbReference type="EC" id="2.7.13.3"/>
    </reaction>
</comment>
<dbReference type="InterPro" id="IPR001789">
    <property type="entry name" value="Sig_transdc_resp-reg_receiver"/>
</dbReference>
<dbReference type="PROSITE" id="PS50110">
    <property type="entry name" value="RESPONSE_REGULATORY"/>
    <property type="match status" value="2"/>
</dbReference>
<keyword evidence="8" id="KW-0902">Two-component regulatory system</keyword>
<keyword evidence="5" id="KW-0547">Nucleotide-binding</keyword>
<dbReference type="GO" id="GO:0005524">
    <property type="term" value="F:ATP binding"/>
    <property type="evidence" value="ECO:0007669"/>
    <property type="project" value="UniProtKB-KW"/>
</dbReference>
<dbReference type="CDD" id="cd00082">
    <property type="entry name" value="HisKA"/>
    <property type="match status" value="1"/>
</dbReference>
<organism evidence="17 18">
    <name type="scientific">Candidatus Arcanibacter lacustris</name>
    <dbReference type="NCBI Taxonomy" id="1607817"/>
    <lineage>
        <taxon>Bacteria</taxon>
        <taxon>Pseudomonadati</taxon>
        <taxon>Pseudomonadota</taxon>
        <taxon>Alphaproteobacteria</taxon>
        <taxon>Rickettsiales</taxon>
        <taxon>Candidatus Arcanibacter</taxon>
    </lineage>
</organism>
<feature type="domain" description="Response regulatory" evidence="15">
    <location>
        <begin position="735"/>
        <end position="857"/>
    </location>
</feature>
<evidence type="ECO:0000313" key="17">
    <source>
        <dbReference type="EMBL" id="KKB96545.1"/>
    </source>
</evidence>
<evidence type="ECO:0000256" key="9">
    <source>
        <dbReference type="ARBA" id="ARBA00064003"/>
    </source>
</evidence>
<evidence type="ECO:0000256" key="4">
    <source>
        <dbReference type="ARBA" id="ARBA00022679"/>
    </source>
</evidence>
<dbReference type="Proteomes" id="UP000033358">
    <property type="component" value="Unassembled WGS sequence"/>
</dbReference>
<dbReference type="FunFam" id="3.30.565.10:FF:000010">
    <property type="entry name" value="Sensor histidine kinase RcsC"/>
    <property type="match status" value="1"/>
</dbReference>
<dbReference type="SMART" id="SM00091">
    <property type="entry name" value="PAS"/>
    <property type="match status" value="1"/>
</dbReference>
<dbReference type="PROSITE" id="PS50109">
    <property type="entry name" value="HIS_KIN"/>
    <property type="match status" value="1"/>
</dbReference>
<keyword evidence="13" id="KW-0472">Membrane</keyword>
<evidence type="ECO:0000259" key="15">
    <source>
        <dbReference type="PROSITE" id="PS50110"/>
    </source>
</evidence>
<evidence type="ECO:0000259" key="16">
    <source>
        <dbReference type="PROSITE" id="PS50112"/>
    </source>
</evidence>
<dbReference type="Gene3D" id="3.30.565.10">
    <property type="entry name" value="Histidine kinase-like ATPase, C-terminal domain"/>
    <property type="match status" value="1"/>
</dbReference>
<dbReference type="CDD" id="cd17546">
    <property type="entry name" value="REC_hyHK_CKI1_RcsC-like"/>
    <property type="match status" value="1"/>
</dbReference>
<dbReference type="CDD" id="cd00130">
    <property type="entry name" value="PAS"/>
    <property type="match status" value="1"/>
</dbReference>
<evidence type="ECO:0000256" key="1">
    <source>
        <dbReference type="ARBA" id="ARBA00000085"/>
    </source>
</evidence>
<evidence type="ECO:0000313" key="18">
    <source>
        <dbReference type="Proteomes" id="UP000033358"/>
    </source>
</evidence>
<keyword evidence="7" id="KW-0067">ATP-binding</keyword>
<comment type="caution">
    <text evidence="17">The sequence shown here is derived from an EMBL/GenBank/DDBJ whole genome shotgun (WGS) entry which is preliminary data.</text>
</comment>
<evidence type="ECO:0000256" key="13">
    <source>
        <dbReference type="SAM" id="Phobius"/>
    </source>
</evidence>
<dbReference type="EC" id="2.7.13.3" evidence="2"/>
<comment type="caution">
    <text evidence="11">Lacks conserved residue(s) required for the propagation of feature annotation.</text>
</comment>
<reference evidence="17 18" key="1">
    <citation type="submission" date="2015-02" db="EMBL/GenBank/DDBJ databases">
        <title>Single cell genomics of a rare environmental alphaproteobacterium provides unique insights into Rickettsiaceae evolution.</title>
        <authorList>
            <person name="Martijn J."/>
            <person name="Schulz F."/>
            <person name="Zaremba-Niedzwiedzka K."/>
            <person name="Viklund J."/>
            <person name="Stepanauskas R."/>
            <person name="Andersson S.G.E."/>
            <person name="Horn M."/>
            <person name="Guy L."/>
            <person name="Ettema T.J.G."/>
        </authorList>
    </citation>
    <scope>NUCLEOTIDE SEQUENCE [LARGE SCALE GENOMIC DNA]</scope>
    <source>
        <strain evidence="17 18">SCGC AAA041-L04</strain>
    </source>
</reference>
<dbReference type="Pfam" id="PF00512">
    <property type="entry name" value="HisKA"/>
    <property type="match status" value="1"/>
</dbReference>
<comment type="subunit">
    <text evidence="9">At low DSF concentrations, interacts with RpfF.</text>
</comment>
<gene>
    <name evidence="17" type="primary">barA</name>
    <name evidence="17" type="ORF">SZ25_00360</name>
</gene>
<dbReference type="InterPro" id="IPR011006">
    <property type="entry name" value="CheY-like_superfamily"/>
</dbReference>
<dbReference type="PRINTS" id="PR00344">
    <property type="entry name" value="BCTRLSENSOR"/>
</dbReference>
<feature type="domain" description="Response regulatory" evidence="15">
    <location>
        <begin position="880"/>
        <end position="995"/>
    </location>
</feature>
<protein>
    <recommendedName>
        <fullName evidence="10">Sensory/regulatory protein RpfC</fullName>
        <ecNumber evidence="2">2.7.13.3</ecNumber>
    </recommendedName>
</protein>
<dbReference type="SUPFAM" id="SSF55874">
    <property type="entry name" value="ATPase domain of HSP90 chaperone/DNA topoisomerase II/histidine kinase"/>
    <property type="match status" value="1"/>
</dbReference>
<keyword evidence="13" id="KW-1133">Transmembrane helix</keyword>
<dbReference type="GO" id="GO:0000155">
    <property type="term" value="F:phosphorelay sensor kinase activity"/>
    <property type="evidence" value="ECO:0007669"/>
    <property type="project" value="InterPro"/>
</dbReference>
<evidence type="ECO:0000256" key="3">
    <source>
        <dbReference type="ARBA" id="ARBA00022553"/>
    </source>
</evidence>
<feature type="domain" description="PAS" evidence="16">
    <location>
        <begin position="347"/>
        <end position="402"/>
    </location>
</feature>
<dbReference type="PROSITE" id="PS50112">
    <property type="entry name" value="PAS"/>
    <property type="match status" value="1"/>
</dbReference>
<evidence type="ECO:0000256" key="11">
    <source>
        <dbReference type="PROSITE-ProRule" id="PRU00169"/>
    </source>
</evidence>
<dbReference type="Pfam" id="PF13426">
    <property type="entry name" value="PAS_9"/>
    <property type="match status" value="1"/>
</dbReference>
<evidence type="ECO:0000256" key="2">
    <source>
        <dbReference type="ARBA" id="ARBA00012438"/>
    </source>
</evidence>
<dbReference type="Gene3D" id="1.10.287.130">
    <property type="match status" value="1"/>
</dbReference>
<proteinExistence type="predicted"/>
<evidence type="ECO:0000259" key="14">
    <source>
        <dbReference type="PROSITE" id="PS50109"/>
    </source>
</evidence>
<dbReference type="SUPFAM" id="SSF52172">
    <property type="entry name" value="CheY-like"/>
    <property type="match status" value="2"/>
</dbReference>
<keyword evidence="6 17" id="KW-0418">Kinase</keyword>
<dbReference type="Gene3D" id="3.30.450.20">
    <property type="entry name" value="PAS domain"/>
    <property type="match status" value="1"/>
</dbReference>
<keyword evidence="4 17" id="KW-0808">Transferase</keyword>
<evidence type="ECO:0000256" key="8">
    <source>
        <dbReference type="ARBA" id="ARBA00023012"/>
    </source>
</evidence>
<dbReference type="SMART" id="SM00387">
    <property type="entry name" value="HATPase_c"/>
    <property type="match status" value="1"/>
</dbReference>
<dbReference type="PANTHER" id="PTHR45339:SF1">
    <property type="entry name" value="HYBRID SIGNAL TRANSDUCTION HISTIDINE KINASE J"/>
    <property type="match status" value="1"/>
</dbReference>
<dbReference type="SMART" id="SM00448">
    <property type="entry name" value="REC"/>
    <property type="match status" value="1"/>
</dbReference>
<dbReference type="InterPro" id="IPR003661">
    <property type="entry name" value="HisK_dim/P_dom"/>
</dbReference>
<dbReference type="NCBIfam" id="TIGR00229">
    <property type="entry name" value="sensory_box"/>
    <property type="match status" value="1"/>
</dbReference>